<evidence type="ECO:0000256" key="1">
    <source>
        <dbReference type="SAM" id="Phobius"/>
    </source>
</evidence>
<sequence length="205" mass="22448">MAQKAQKLLAGGRRLHPGGSAYCGCGNGHNSRICPVNPDPRGALSLPEGSGRRHGHHGLRLLRDTRGFLILELLIVFSLLCFLIFGSLDLYLVQMKHLRAEQILNYYLDRMRMEGYLTASDETAMISAFKGAGLNVISIEGPRESAGDARVLRNNLDLAASEITLRVTCSFDQKPFIMGLLINGSPPQDVQLKVGGRTFSERVSP</sequence>
<feature type="transmembrane region" description="Helical" evidence="1">
    <location>
        <begin position="68"/>
        <end position="93"/>
    </location>
</feature>
<dbReference type="AlphaFoldDB" id="A0A0S6U8A2"/>
<keyword evidence="1" id="KW-0472">Membrane</keyword>
<reference evidence="2" key="1">
    <citation type="journal article" date="2014" name="Gene">
        <title>Genome-guided analysis of transformation efficiency and carbon dioxide assimilation by Moorella thermoacetica Y72.</title>
        <authorList>
            <person name="Tsukahara K."/>
            <person name="Kita A."/>
            <person name="Nakashimada Y."/>
            <person name="Hoshino T."/>
            <person name="Murakami K."/>
        </authorList>
    </citation>
    <scope>NUCLEOTIDE SEQUENCE [LARGE SCALE GENOMIC DNA]</scope>
    <source>
        <strain evidence="2">Y72</strain>
    </source>
</reference>
<dbReference type="EMBL" id="DF238840">
    <property type="protein sequence ID" value="GAF24687.1"/>
    <property type="molecule type" value="Genomic_DNA"/>
</dbReference>
<keyword evidence="1" id="KW-0812">Transmembrane</keyword>
<evidence type="ECO:0000313" key="2">
    <source>
        <dbReference type="EMBL" id="GAF24687.1"/>
    </source>
</evidence>
<name>A0A0S6U8A2_NEOTH</name>
<dbReference type="Proteomes" id="UP000063718">
    <property type="component" value="Unassembled WGS sequence"/>
</dbReference>
<organism evidence="2">
    <name type="scientific">Moorella thermoacetica Y72</name>
    <dbReference type="NCBI Taxonomy" id="1325331"/>
    <lineage>
        <taxon>Bacteria</taxon>
        <taxon>Bacillati</taxon>
        <taxon>Bacillota</taxon>
        <taxon>Clostridia</taxon>
        <taxon>Neomoorellales</taxon>
        <taxon>Neomoorellaceae</taxon>
        <taxon>Neomoorella</taxon>
    </lineage>
</organism>
<proteinExistence type="predicted"/>
<protein>
    <submittedName>
        <fullName evidence="2">Transcriptional regulator of heat shock protein</fullName>
    </submittedName>
</protein>
<keyword evidence="2" id="KW-0346">Stress response</keyword>
<accession>A0A0S6U8A2</accession>
<keyword evidence="1" id="KW-1133">Transmembrane helix</keyword>
<gene>
    <name evidence="2" type="ORF">MTY_0014</name>
</gene>